<dbReference type="RefSeq" id="WP_012952703.1">
    <property type="nucleotide sequence ID" value="NC_013769.1"/>
</dbReference>
<proteinExistence type="predicted"/>
<evidence type="ECO:0000313" key="1">
    <source>
        <dbReference type="EMBL" id="ADB86784.1"/>
    </source>
</evidence>
<dbReference type="HOGENOM" id="CLU_1567233_0_0_2"/>
<protein>
    <submittedName>
        <fullName evidence="1">Uncharacterized protein</fullName>
    </submittedName>
</protein>
<gene>
    <name evidence="1" type="ordered locus">LD85_1103</name>
</gene>
<evidence type="ECO:0000313" key="2">
    <source>
        <dbReference type="Proteomes" id="UP000001404"/>
    </source>
</evidence>
<dbReference type="EMBL" id="CP001731">
    <property type="protein sequence ID" value="ADB86784.1"/>
    <property type="molecule type" value="Genomic_DNA"/>
</dbReference>
<dbReference type="Proteomes" id="UP000001404">
    <property type="component" value="Chromosome"/>
</dbReference>
<accession>D2PJ31</accession>
<organism evidence="1 2">
    <name type="scientific">Saccharolobus islandicus (strain L.D.8.5 / Lassen #2)</name>
    <name type="common">Sulfolobus islandicus</name>
    <dbReference type="NCBI Taxonomy" id="425944"/>
    <lineage>
        <taxon>Archaea</taxon>
        <taxon>Thermoproteota</taxon>
        <taxon>Thermoprotei</taxon>
        <taxon>Sulfolobales</taxon>
        <taxon>Sulfolobaceae</taxon>
        <taxon>Saccharolobus</taxon>
    </lineage>
</organism>
<name>D2PJ31_SACI9</name>
<dbReference type="KEGG" id="sii:LD85_1103"/>
<reference evidence="2" key="1">
    <citation type="journal article" date="2009" name="Proc. Natl. Acad. Sci. U.S.A.">
        <title>Biogeography of the Sulfolobus islandicus pan-genome.</title>
        <authorList>
            <person name="Reno M.L."/>
            <person name="Held N.L."/>
            <person name="Fields C.J."/>
            <person name="Burke P.V."/>
            <person name="Whitaker R.J."/>
        </authorList>
    </citation>
    <scope>NUCLEOTIDE SEQUENCE [LARGE SCALE GENOMIC DNA]</scope>
    <source>
        <strain evidence="2">L.D.8.5 / Lassen #2</strain>
    </source>
</reference>
<dbReference type="AlphaFoldDB" id="D2PJ31"/>
<sequence length="170" mass="20625">MKIQYGLPIIIGKNFVYNGNREKRYAKNWREYLKRELRWKIDNIRGTGYSFMELMRKRQQTLVEELAKPLAFLVAKVEGIYRNSEELNNRNFTLRNFFYNIDDPQKYGIDNEFIYPLIVERRSNIIDYNKVREILLNNFLKLIEYDCGNYSVFTKQFDPSLKCNYRILKC</sequence>